<keyword evidence="8" id="KW-1185">Reference proteome</keyword>
<dbReference type="GO" id="GO:0005125">
    <property type="term" value="F:cytokine activity"/>
    <property type="evidence" value="ECO:0007669"/>
    <property type="project" value="UniProtKB-UniRule"/>
</dbReference>
<keyword evidence="5 7" id="KW-0732">Signal</keyword>
<dbReference type="AlphaFoldDB" id="A0A1U7S3B0"/>
<dbReference type="InterPro" id="IPR020444">
    <property type="entry name" value="IL-24"/>
</dbReference>
<comment type="similarity">
    <text evidence="2 7">Belongs to the IL-10 family.</text>
</comment>
<dbReference type="Pfam" id="PF00726">
    <property type="entry name" value="IL10"/>
    <property type="match status" value="1"/>
</dbReference>
<dbReference type="SMART" id="SM00188">
    <property type="entry name" value="IL10"/>
    <property type="match status" value="1"/>
</dbReference>
<dbReference type="FunCoup" id="A0A1U7S3B0">
    <property type="interactions" value="40"/>
</dbReference>
<dbReference type="KEGG" id="asn:102382968"/>
<evidence type="ECO:0000256" key="6">
    <source>
        <dbReference type="PIRSR" id="PIRSR620443-51"/>
    </source>
</evidence>
<dbReference type="PANTHER" id="PTHR48482:SF2">
    <property type="entry name" value="INTERLEUKIN-20"/>
    <property type="match status" value="1"/>
</dbReference>
<dbReference type="GO" id="GO:0005615">
    <property type="term" value="C:extracellular space"/>
    <property type="evidence" value="ECO:0007669"/>
    <property type="project" value="UniProtKB-UniRule"/>
</dbReference>
<dbReference type="InterPro" id="IPR009079">
    <property type="entry name" value="4_helix_cytokine-like_core"/>
</dbReference>
<feature type="disulfide bond" evidence="6">
    <location>
        <begin position="127"/>
        <end position="220"/>
    </location>
</feature>
<dbReference type="RefSeq" id="XP_006024845.1">
    <property type="nucleotide sequence ID" value="XM_006024783.2"/>
</dbReference>
<dbReference type="OrthoDB" id="9938154at2759"/>
<proteinExistence type="inferred from homology"/>
<dbReference type="GeneID" id="102382968"/>
<accession>A0A1U7S3B0</accession>
<dbReference type="PRINTS" id="PR01937">
    <property type="entry name" value="INTRLEUKIN24"/>
</dbReference>
<comment type="subcellular location">
    <subcellularLocation>
        <location evidence="1 7">Secreted</location>
    </subcellularLocation>
</comment>
<dbReference type="eggNOG" id="ENOG502S5RZ">
    <property type="taxonomic scope" value="Eukaryota"/>
</dbReference>
<protein>
    <recommendedName>
        <fullName evidence="7">Interleukin family protein</fullName>
    </recommendedName>
</protein>
<dbReference type="PANTHER" id="PTHR48482">
    <property type="entry name" value="INTERLEUKIN-19-RELATED"/>
    <property type="match status" value="1"/>
</dbReference>
<organism evidence="8 9">
    <name type="scientific">Alligator sinensis</name>
    <name type="common">Chinese alligator</name>
    <dbReference type="NCBI Taxonomy" id="38654"/>
    <lineage>
        <taxon>Eukaryota</taxon>
        <taxon>Metazoa</taxon>
        <taxon>Chordata</taxon>
        <taxon>Craniata</taxon>
        <taxon>Vertebrata</taxon>
        <taxon>Euteleostomi</taxon>
        <taxon>Archelosauria</taxon>
        <taxon>Archosauria</taxon>
        <taxon>Crocodylia</taxon>
        <taxon>Alligatoridae</taxon>
        <taxon>Alligatorinae</taxon>
        <taxon>Alligator</taxon>
    </lineage>
</organism>
<comment type="function">
    <text evidence="7">Immune regulatory cytokine.</text>
</comment>
<dbReference type="Gene3D" id="1.20.1250.10">
    <property type="match status" value="2"/>
</dbReference>
<feature type="signal peptide" evidence="7">
    <location>
        <begin position="1"/>
        <end position="24"/>
    </location>
</feature>
<dbReference type="STRING" id="38654.A0A1U7S3B0"/>
<dbReference type="SUPFAM" id="SSF47266">
    <property type="entry name" value="4-helical cytokines"/>
    <property type="match status" value="2"/>
</dbReference>
<evidence type="ECO:0000256" key="7">
    <source>
        <dbReference type="RuleBase" id="RU368043"/>
    </source>
</evidence>
<gene>
    <name evidence="9" type="primary">LOC102382968</name>
</gene>
<reference evidence="9" key="1">
    <citation type="submission" date="2025-08" db="UniProtKB">
        <authorList>
            <consortium name="RefSeq"/>
        </authorList>
    </citation>
    <scope>IDENTIFICATION</scope>
</reference>
<keyword evidence="6" id="KW-1015">Disulfide bond</keyword>
<feature type="disulfide bond" evidence="6">
    <location>
        <begin position="174"/>
        <end position="226"/>
    </location>
</feature>
<name>A0A1U7S3B0_ALLSI</name>
<evidence type="ECO:0000256" key="1">
    <source>
        <dbReference type="ARBA" id="ARBA00004613"/>
    </source>
</evidence>
<sequence>MKVSCLCLSFLLAICGLHWTPTTANKIFHFGSCEILMNVNEIRTGFTAIKANIQARDTVRTTSILSFPYSLHRVNSEDTCCFIHHLLKFYVDMVFKHCETEDSWVNRKISSIANSFLSIKKNFRHCCEINMHFHELRHNFAAVKEMLQSQDKNTDVRFLPKSYSLQDIEPVDRCCFLRHLMRFYLANVFKHCEESSFLVKRKVSSIANNFLHIKRDLRLCHDAGMCHCTEDVKQKYTRILSRFEEMDIQSAAIKALGELDILLDWMDKTD</sequence>
<evidence type="ECO:0000256" key="4">
    <source>
        <dbReference type="ARBA" id="ARBA00022525"/>
    </source>
</evidence>
<dbReference type="InParanoid" id="A0A1U7S3B0"/>
<evidence type="ECO:0000313" key="9">
    <source>
        <dbReference type="RefSeq" id="XP_006024845.1"/>
    </source>
</evidence>
<evidence type="ECO:0000313" key="8">
    <source>
        <dbReference type="Proteomes" id="UP000189705"/>
    </source>
</evidence>
<evidence type="ECO:0000256" key="5">
    <source>
        <dbReference type="ARBA" id="ARBA00022729"/>
    </source>
</evidence>
<dbReference type="Proteomes" id="UP000189705">
    <property type="component" value="Unplaced"/>
</dbReference>
<feature type="disulfide bond" evidence="6">
    <location>
        <begin position="175"/>
        <end position="228"/>
    </location>
</feature>
<keyword evidence="3 7" id="KW-0202">Cytokine</keyword>
<evidence type="ECO:0000256" key="2">
    <source>
        <dbReference type="ARBA" id="ARBA00008813"/>
    </source>
</evidence>
<keyword evidence="4 7" id="KW-0964">Secreted</keyword>
<evidence type="ECO:0000256" key="3">
    <source>
        <dbReference type="ARBA" id="ARBA00022514"/>
    </source>
</evidence>
<dbReference type="InterPro" id="IPR020443">
    <property type="entry name" value="IL-10/19/20/24/26"/>
</dbReference>
<feature type="chain" id="PRO_5031603428" description="Interleukin family protein" evidence="7">
    <location>
        <begin position="25"/>
        <end position="270"/>
    </location>
</feature>